<evidence type="ECO:0000256" key="1">
    <source>
        <dbReference type="SAM" id="Phobius"/>
    </source>
</evidence>
<keyword evidence="1" id="KW-1133">Transmembrane helix</keyword>
<dbReference type="OrthoDB" id="6973226at2"/>
<sequence length="82" mass="8951">MPAQRGFTLIEIVFVIAVLGVLATFAVQGLGGSEKITALIVSCEVFIIILTKAPGRRVRRGPYLSDQIQRTRISKCCIISMD</sequence>
<feature type="transmembrane region" description="Helical" evidence="1">
    <location>
        <begin position="7"/>
        <end position="30"/>
    </location>
</feature>
<dbReference type="Pfam" id="PF07963">
    <property type="entry name" value="N_methyl"/>
    <property type="match status" value="1"/>
</dbReference>
<feature type="transmembrane region" description="Helical" evidence="1">
    <location>
        <begin position="36"/>
        <end position="53"/>
    </location>
</feature>
<dbReference type="SUPFAM" id="SSF54523">
    <property type="entry name" value="Pili subunits"/>
    <property type="match status" value="1"/>
</dbReference>
<dbReference type="PROSITE" id="PS00409">
    <property type="entry name" value="PROKAR_NTER_METHYL"/>
    <property type="match status" value="1"/>
</dbReference>
<evidence type="ECO:0000313" key="3">
    <source>
        <dbReference type="Proteomes" id="UP000017640"/>
    </source>
</evidence>
<keyword evidence="1" id="KW-0812">Transmembrane</keyword>
<dbReference type="InterPro" id="IPR012902">
    <property type="entry name" value="N_methyl_site"/>
</dbReference>
<dbReference type="KEGG" id="spiu:SPICUR_04105"/>
<dbReference type="eggNOG" id="COG4970">
    <property type="taxonomic scope" value="Bacteria"/>
</dbReference>
<dbReference type="STRING" id="1335757.SPICUR_04105"/>
<reference evidence="2 3" key="1">
    <citation type="journal article" date="2013" name="BMC Genomics">
        <title>Genomes of "Spiribacter", a streamlined, successful halophilic bacterium.</title>
        <authorList>
            <person name="Lopez-Perez M."/>
            <person name="Ghai R."/>
            <person name="Leon M.J."/>
            <person name="Rodriguez-Olmos A."/>
            <person name="Copa-Patino J.L."/>
            <person name="Soliveri J."/>
            <person name="Sanchez-Porro C."/>
            <person name="Ventosa A."/>
            <person name="Rodriguez-Valera F."/>
        </authorList>
    </citation>
    <scope>NUCLEOTIDE SEQUENCE [LARGE SCALE GENOMIC DNA]</scope>
    <source>
        <strain evidence="2 3">UAH-SP71</strain>
    </source>
</reference>
<protein>
    <recommendedName>
        <fullName evidence="4">Prepilin-type N-terminal cleavage/methylation domain-containing protein</fullName>
    </recommendedName>
</protein>
<name>U5T2Z5_9GAMM</name>
<dbReference type="RefSeq" id="WP_023366330.1">
    <property type="nucleotide sequence ID" value="NC_022664.1"/>
</dbReference>
<dbReference type="AlphaFoldDB" id="U5T2Z5"/>
<dbReference type="NCBIfam" id="TIGR02532">
    <property type="entry name" value="IV_pilin_GFxxxE"/>
    <property type="match status" value="1"/>
</dbReference>
<accession>U5T2Z5</accession>
<evidence type="ECO:0008006" key="4">
    <source>
        <dbReference type="Google" id="ProtNLM"/>
    </source>
</evidence>
<dbReference type="EMBL" id="CP005990">
    <property type="protein sequence ID" value="AGY91805.1"/>
    <property type="molecule type" value="Genomic_DNA"/>
</dbReference>
<gene>
    <name evidence="2" type="ORF">SPICUR_04105</name>
</gene>
<dbReference type="InterPro" id="IPR045584">
    <property type="entry name" value="Pilin-like"/>
</dbReference>
<proteinExistence type="predicted"/>
<keyword evidence="3" id="KW-1185">Reference proteome</keyword>
<dbReference type="Proteomes" id="UP000017640">
    <property type="component" value="Chromosome"/>
</dbReference>
<keyword evidence="1" id="KW-0472">Membrane</keyword>
<evidence type="ECO:0000313" key="2">
    <source>
        <dbReference type="EMBL" id="AGY91805.1"/>
    </source>
</evidence>
<dbReference type="HOGENOM" id="CLU_2556598_0_0_6"/>
<organism evidence="2 3">
    <name type="scientific">Spiribacter curvatus</name>
    <dbReference type="NCBI Taxonomy" id="1335757"/>
    <lineage>
        <taxon>Bacteria</taxon>
        <taxon>Pseudomonadati</taxon>
        <taxon>Pseudomonadota</taxon>
        <taxon>Gammaproteobacteria</taxon>
        <taxon>Chromatiales</taxon>
        <taxon>Ectothiorhodospiraceae</taxon>
        <taxon>Spiribacter</taxon>
    </lineage>
</organism>